<dbReference type="Proteomes" id="UP000663870">
    <property type="component" value="Unassembled WGS sequence"/>
</dbReference>
<sequence length="73" mass="7906">MFKAAVLLSQQYNITIDGQFIDWQVAQTYGKTINAMSSTCQAISSSQIVGIVGPTLSRETPIIAEFGERIGIP</sequence>
<gene>
    <name evidence="2" type="ORF">JXQ802_LOCUS33087</name>
    <name evidence="1" type="ORF">PYM288_LOCUS21639</name>
</gene>
<evidence type="ECO:0000313" key="1">
    <source>
        <dbReference type="EMBL" id="CAF1139634.1"/>
    </source>
</evidence>
<feature type="non-terminal residue" evidence="2">
    <location>
        <position position="73"/>
    </location>
</feature>
<dbReference type="SUPFAM" id="SSF53822">
    <property type="entry name" value="Periplasmic binding protein-like I"/>
    <property type="match status" value="1"/>
</dbReference>
<dbReference type="EMBL" id="CAJNOH010000869">
    <property type="protein sequence ID" value="CAF1139634.1"/>
    <property type="molecule type" value="Genomic_DNA"/>
</dbReference>
<evidence type="ECO:0008006" key="4">
    <source>
        <dbReference type="Google" id="ProtNLM"/>
    </source>
</evidence>
<accession>A0A815ISB1</accession>
<protein>
    <recommendedName>
        <fullName evidence="4">Receptor ligand binding region domain-containing protein</fullName>
    </recommendedName>
</protein>
<keyword evidence="3" id="KW-1185">Reference proteome</keyword>
<name>A0A815ISB1_9BILA</name>
<evidence type="ECO:0000313" key="3">
    <source>
        <dbReference type="Proteomes" id="UP000663870"/>
    </source>
</evidence>
<dbReference type="EMBL" id="CAJNOL010001491">
    <property type="protein sequence ID" value="CAF1369789.1"/>
    <property type="molecule type" value="Genomic_DNA"/>
</dbReference>
<comment type="caution">
    <text evidence="2">The sequence shown here is derived from an EMBL/GenBank/DDBJ whole genome shotgun (WGS) entry which is preliminary data.</text>
</comment>
<evidence type="ECO:0000313" key="2">
    <source>
        <dbReference type="EMBL" id="CAF1369789.1"/>
    </source>
</evidence>
<reference evidence="2" key="1">
    <citation type="submission" date="2021-02" db="EMBL/GenBank/DDBJ databases">
        <authorList>
            <person name="Nowell W R."/>
        </authorList>
    </citation>
    <scope>NUCLEOTIDE SEQUENCE</scope>
</reference>
<organism evidence="2 3">
    <name type="scientific">Rotaria sordida</name>
    <dbReference type="NCBI Taxonomy" id="392033"/>
    <lineage>
        <taxon>Eukaryota</taxon>
        <taxon>Metazoa</taxon>
        <taxon>Spiralia</taxon>
        <taxon>Gnathifera</taxon>
        <taxon>Rotifera</taxon>
        <taxon>Eurotatoria</taxon>
        <taxon>Bdelloidea</taxon>
        <taxon>Philodinida</taxon>
        <taxon>Philodinidae</taxon>
        <taxon>Rotaria</taxon>
    </lineage>
</organism>
<proteinExistence type="predicted"/>
<dbReference type="InterPro" id="IPR028082">
    <property type="entry name" value="Peripla_BP_I"/>
</dbReference>
<dbReference type="AlphaFoldDB" id="A0A815ISB1"/>
<dbReference type="Proteomes" id="UP000663854">
    <property type="component" value="Unassembled WGS sequence"/>
</dbReference>